<comment type="caution">
    <text evidence="1">The sequence shown here is derived from an EMBL/GenBank/DDBJ whole genome shotgun (WGS) entry which is preliminary data.</text>
</comment>
<name>A0ACC0CSN0_9PEZI</name>
<sequence length="372" mass="40876">MRAQDYRGNGHSHRRSQDKFIIVEPGPSLFNTKDNRPLPKEQLRQLESNNSSSAVTTPSGILSGPSTRPSSPVSSTVQALQSRAQSLSPPRQQRTLNSRLSLDAEDLCPSTDIIASCRESWNYEILAGLGDTKRSAVCSDLSGSPSDVFPWAGDWSILLNNSGSSAHTSRLPTPSLTATPIVDHPGPRPSMPPANLEREMLLGAAPTSAPCNCLQHLTMSVFDLNGWTANHRSDSADTSHMMLGQFLSVHRDRMATFEHLCNTCLSQPDSAQLLIVNIEQLADLQEKQMNHLQEETAFPADTIAIGSFVVDHTLDRVVIARQLLAARKAKFIRVLESLRSRLMAAGMSDCYNRLDMILERLNKCRVGQLNVL</sequence>
<dbReference type="EMBL" id="MU394352">
    <property type="protein sequence ID" value="KAI6083422.1"/>
    <property type="molecule type" value="Genomic_DNA"/>
</dbReference>
<proteinExistence type="predicted"/>
<evidence type="ECO:0000313" key="1">
    <source>
        <dbReference type="EMBL" id="KAI6083422.1"/>
    </source>
</evidence>
<gene>
    <name evidence="1" type="ORF">F4821DRAFT_192699</name>
</gene>
<organism evidence="1 2">
    <name type="scientific">Hypoxylon rubiginosum</name>
    <dbReference type="NCBI Taxonomy" id="110542"/>
    <lineage>
        <taxon>Eukaryota</taxon>
        <taxon>Fungi</taxon>
        <taxon>Dikarya</taxon>
        <taxon>Ascomycota</taxon>
        <taxon>Pezizomycotina</taxon>
        <taxon>Sordariomycetes</taxon>
        <taxon>Xylariomycetidae</taxon>
        <taxon>Xylariales</taxon>
        <taxon>Hypoxylaceae</taxon>
        <taxon>Hypoxylon</taxon>
    </lineage>
</organism>
<keyword evidence="2" id="KW-1185">Reference proteome</keyword>
<accession>A0ACC0CSN0</accession>
<evidence type="ECO:0000313" key="2">
    <source>
        <dbReference type="Proteomes" id="UP001497680"/>
    </source>
</evidence>
<dbReference type="Proteomes" id="UP001497680">
    <property type="component" value="Unassembled WGS sequence"/>
</dbReference>
<protein>
    <submittedName>
        <fullName evidence="1">Uncharacterized protein</fullName>
    </submittedName>
</protein>
<reference evidence="1 2" key="1">
    <citation type="journal article" date="2022" name="New Phytol.">
        <title>Ecological generalism drives hyperdiversity of secondary metabolite gene clusters in xylarialean endophytes.</title>
        <authorList>
            <person name="Franco M.E.E."/>
            <person name="Wisecaver J.H."/>
            <person name="Arnold A.E."/>
            <person name="Ju Y.M."/>
            <person name="Slot J.C."/>
            <person name="Ahrendt S."/>
            <person name="Moore L.P."/>
            <person name="Eastman K.E."/>
            <person name="Scott K."/>
            <person name="Konkel Z."/>
            <person name="Mondo S.J."/>
            <person name="Kuo A."/>
            <person name="Hayes R.D."/>
            <person name="Haridas S."/>
            <person name="Andreopoulos B."/>
            <person name="Riley R."/>
            <person name="LaButti K."/>
            <person name="Pangilinan J."/>
            <person name="Lipzen A."/>
            <person name="Amirebrahimi M."/>
            <person name="Yan J."/>
            <person name="Adam C."/>
            <person name="Keymanesh K."/>
            <person name="Ng V."/>
            <person name="Louie K."/>
            <person name="Northen T."/>
            <person name="Drula E."/>
            <person name="Henrissat B."/>
            <person name="Hsieh H.M."/>
            <person name="Youens-Clark K."/>
            <person name="Lutzoni F."/>
            <person name="Miadlikowska J."/>
            <person name="Eastwood D.C."/>
            <person name="Hamelin R.C."/>
            <person name="Grigoriev I.V."/>
            <person name="U'Ren J.M."/>
        </authorList>
    </citation>
    <scope>NUCLEOTIDE SEQUENCE [LARGE SCALE GENOMIC DNA]</scope>
    <source>
        <strain evidence="1 2">ER1909</strain>
    </source>
</reference>